<evidence type="ECO:0000256" key="2">
    <source>
        <dbReference type="SAM" id="MobiDB-lite"/>
    </source>
</evidence>
<dbReference type="SUPFAM" id="SSF50346">
    <property type="entry name" value="PRC-barrel domain"/>
    <property type="match status" value="1"/>
</dbReference>
<dbReference type="InterPro" id="IPR011033">
    <property type="entry name" value="PRC_barrel-like_sf"/>
</dbReference>
<evidence type="ECO:0000313" key="4">
    <source>
        <dbReference type="EMBL" id="ABW27779.1"/>
    </source>
</evidence>
<organism evidence="4 5">
    <name type="scientific">Acaryochloris marina (strain MBIC 11017)</name>
    <dbReference type="NCBI Taxonomy" id="329726"/>
    <lineage>
        <taxon>Bacteria</taxon>
        <taxon>Bacillati</taxon>
        <taxon>Cyanobacteriota</taxon>
        <taxon>Cyanophyceae</taxon>
        <taxon>Acaryochloridales</taxon>
        <taxon>Acaryochloridaceae</taxon>
        <taxon>Acaryochloris</taxon>
    </lineage>
</organism>
<name>B0C998_ACAM1</name>
<dbReference type="PANTHER" id="PTHR36740">
    <property type="entry name" value="PRC DOMAIN-CONTAINING PROTEIN"/>
    <property type="match status" value="1"/>
</dbReference>
<feature type="region of interest" description="Disordered" evidence="2">
    <location>
        <begin position="263"/>
        <end position="282"/>
    </location>
</feature>
<dbReference type="PANTHER" id="PTHR36740:SF1">
    <property type="entry name" value="PRC-BARREL DOMAIN-CONTAINING PROTEIN"/>
    <property type="match status" value="1"/>
</dbReference>
<feature type="coiled-coil region" evidence="1">
    <location>
        <begin position="182"/>
        <end position="227"/>
    </location>
</feature>
<dbReference type="eggNOG" id="COG3881">
    <property type="taxonomic scope" value="Bacteria"/>
</dbReference>
<evidence type="ECO:0000256" key="1">
    <source>
        <dbReference type="SAM" id="Coils"/>
    </source>
</evidence>
<dbReference type="AlphaFoldDB" id="B0C998"/>
<keyword evidence="5" id="KW-1185">Reference proteome</keyword>
<dbReference type="KEGG" id="amr:AM1_2779"/>
<keyword evidence="1" id="KW-0175">Coiled coil</keyword>
<dbReference type="HOGENOM" id="CLU_081542_0_0_3"/>
<dbReference type="OrthoDB" id="528625at2"/>
<dbReference type="STRING" id="329726.AM1_2779"/>
<dbReference type="RefSeq" id="WP_012163226.1">
    <property type="nucleotide sequence ID" value="NC_009925.1"/>
</dbReference>
<evidence type="ECO:0000313" key="5">
    <source>
        <dbReference type="Proteomes" id="UP000000268"/>
    </source>
</evidence>
<accession>B0C998</accession>
<proteinExistence type="predicted"/>
<dbReference type="Pfam" id="PF05239">
    <property type="entry name" value="PRC"/>
    <property type="match status" value="1"/>
</dbReference>
<protein>
    <submittedName>
        <fullName evidence="4">PRC-barrel domain protein</fullName>
    </submittedName>
</protein>
<reference evidence="4 5" key="1">
    <citation type="journal article" date="2008" name="Proc. Natl. Acad. Sci. U.S.A.">
        <title>Niche adaptation and genome expansion in the chlorophyll d-producing cyanobacterium Acaryochloris marina.</title>
        <authorList>
            <person name="Swingley W.D."/>
            <person name="Chen M."/>
            <person name="Cheung P.C."/>
            <person name="Conrad A.L."/>
            <person name="Dejesa L.C."/>
            <person name="Hao J."/>
            <person name="Honchak B.M."/>
            <person name="Karbach L.E."/>
            <person name="Kurdoglu A."/>
            <person name="Lahiri S."/>
            <person name="Mastrian S.D."/>
            <person name="Miyashita H."/>
            <person name="Page L."/>
            <person name="Ramakrishna P."/>
            <person name="Satoh S."/>
            <person name="Sattley W.M."/>
            <person name="Shimada Y."/>
            <person name="Taylor H.L."/>
            <person name="Tomo T."/>
            <person name="Tsuchiya T."/>
            <person name="Wang Z.T."/>
            <person name="Raymond J."/>
            <person name="Mimuro M."/>
            <person name="Blankenship R.E."/>
            <person name="Touchman J.W."/>
        </authorList>
    </citation>
    <scope>NUCLEOTIDE SEQUENCE [LARGE SCALE GENOMIC DNA]</scope>
    <source>
        <strain evidence="5">MBIC 11017</strain>
    </source>
</reference>
<dbReference type="EMBL" id="CP000828">
    <property type="protein sequence ID" value="ABW27779.1"/>
    <property type="molecule type" value="Genomic_DNA"/>
</dbReference>
<dbReference type="Proteomes" id="UP000000268">
    <property type="component" value="Chromosome"/>
</dbReference>
<evidence type="ECO:0000259" key="3">
    <source>
        <dbReference type="Pfam" id="PF05239"/>
    </source>
</evidence>
<dbReference type="Gene3D" id="2.30.30.240">
    <property type="entry name" value="PRC-barrel domain"/>
    <property type="match status" value="1"/>
</dbReference>
<gene>
    <name evidence="4" type="ordered locus">AM1_2779</name>
</gene>
<dbReference type="InterPro" id="IPR027275">
    <property type="entry name" value="PRC-brl_dom"/>
</dbReference>
<feature type="domain" description="PRC-barrel" evidence="3">
    <location>
        <begin position="89"/>
        <end position="157"/>
    </location>
</feature>
<sequence length="305" mass="34719">MADAAKIMRHSQLLNRLVIDRDTTEELGRIDVVWMHPPAHRVMGFICKPGFMTKQRYAFNLKQLYRIGPESILVSSGAAETNVKEVALLETLIGLELWTDAGERLGRIIDCLFDRQTGNITHYLFKSGGWRGFTSGVYQLPPRAVMSFGRKKVLVTAKVSANLKVFQEGLEDRLVQVSDRIKSGYTQELDSLTSRAQKLTQQAEERLQKLAEQANEQVEAFGQAEEEEDFGQQLQERSQKLMQQAKQKSRALWERVEDGAFNLTEELSNPEESRPASRPNVEAITQEDVIKNIPIEDLEDDEPWI</sequence>